<evidence type="ECO:0000313" key="19">
    <source>
        <dbReference type="Proteomes" id="UP000283297"/>
    </source>
</evidence>
<dbReference type="Proteomes" id="UP001193756">
    <property type="component" value="Unassembled WGS sequence"/>
</dbReference>
<dbReference type="Proteomes" id="UP000283765">
    <property type="component" value="Unassembled WGS sequence"/>
</dbReference>
<dbReference type="Proteomes" id="UP000324327">
    <property type="component" value="Unassembled WGS sequence"/>
</dbReference>
<dbReference type="Proteomes" id="UP000479563">
    <property type="component" value="Unassembled WGS sequence"/>
</dbReference>
<reference evidence="1" key="1">
    <citation type="submission" date="2015-05" db="EMBL/GenBank/DDBJ databases">
        <authorList>
            <person name="Wang D.B."/>
            <person name="Wang M."/>
        </authorList>
    </citation>
    <scope>NUCLEOTIDE SEQUENCE [LARGE SCALE GENOMIC DNA]</scope>
    <source>
        <strain evidence="1">T1-815</strain>
    </source>
</reference>
<keyword evidence="14" id="KW-1185">Reference proteome</keyword>
<evidence type="ECO:0000313" key="6">
    <source>
        <dbReference type="EMBL" id="RGM70721.1"/>
    </source>
</evidence>
<dbReference type="RefSeq" id="WP_009263530.1">
    <property type="nucleotide sequence ID" value="NZ_CP143947.1"/>
</dbReference>
<evidence type="ECO:0000313" key="15">
    <source>
        <dbReference type="Proteomes" id="UP000260717"/>
    </source>
</evidence>
<evidence type="ECO:0000313" key="13">
    <source>
        <dbReference type="EMBL" id="TYL61782.1"/>
    </source>
</evidence>
<dbReference type="EMBL" id="QSUG01000001">
    <property type="protein sequence ID" value="RGN26787.1"/>
    <property type="molecule type" value="Genomic_DNA"/>
</dbReference>
<dbReference type="EMBL" id="CVRQ01000019">
    <property type="protein sequence ID" value="CRL37567.1"/>
    <property type="molecule type" value="Genomic_DNA"/>
</dbReference>
<dbReference type="Proteomes" id="UP000283683">
    <property type="component" value="Unassembled WGS sequence"/>
</dbReference>
<dbReference type="EMBL" id="QSQP01000014">
    <property type="protein sequence ID" value="RGK41744.1"/>
    <property type="molecule type" value="Genomic_DNA"/>
</dbReference>
<accession>A0A0M6WKN7</accession>
<dbReference type="EMBL" id="QSTP01000010">
    <property type="protein sequence ID" value="RGM70721.1"/>
    <property type="molecule type" value="Genomic_DNA"/>
</dbReference>
<evidence type="ECO:0000313" key="16">
    <source>
        <dbReference type="Proteomes" id="UP000260758"/>
    </source>
</evidence>
<evidence type="ECO:0000313" key="20">
    <source>
        <dbReference type="Proteomes" id="UP000283683"/>
    </source>
</evidence>
<evidence type="ECO:0000313" key="9">
    <source>
        <dbReference type="EMBL" id="RGW87532.1"/>
    </source>
</evidence>
<evidence type="ECO:0000313" key="25">
    <source>
        <dbReference type="Proteomes" id="UP000479563"/>
    </source>
</evidence>
<evidence type="ECO:0000313" key="3">
    <source>
        <dbReference type="EMBL" id="NSC76213.1"/>
    </source>
</evidence>
<sequence>MLKYQKTCQIILLILGVSMISYGAVRGEAATVLGKAIKLCLECVGIG</sequence>
<dbReference type="Proteomes" id="UP000260970">
    <property type="component" value="Unassembled WGS sequence"/>
</dbReference>
<reference evidence="15 16" key="3">
    <citation type="submission" date="2018-08" db="EMBL/GenBank/DDBJ databases">
        <title>A genome reference for cultivated species of the human gut microbiota.</title>
        <authorList>
            <person name="Zou Y."/>
            <person name="Xue W."/>
            <person name="Luo G."/>
        </authorList>
    </citation>
    <scope>NUCLEOTIDE SEQUENCE [LARGE SCALE GENOMIC DNA]</scope>
    <source>
        <strain evidence="9 20">AF06-19</strain>
        <strain evidence="8 22">AF17-27</strain>
        <strain evidence="12 19">AF38-24</strain>
        <strain evidence="11 21">AM47-6BH</strain>
        <strain evidence="10 23">AM54-25XD</strain>
        <strain evidence="7 17">OM05-6AA</strain>
        <strain evidence="6 16">OM07-13</strain>
        <strain evidence="5 15">OM08-12AT</strain>
        <strain evidence="4 18">TF11-15AC</strain>
    </source>
</reference>
<evidence type="ECO:0000313" key="12">
    <source>
        <dbReference type="EMBL" id="RHL31262.1"/>
    </source>
</evidence>
<reference evidence="13 24" key="5">
    <citation type="submission" date="2019-08" db="EMBL/GenBank/DDBJ databases">
        <authorList>
            <person name="Duncan S."/>
            <person name="Walker A."/>
        </authorList>
    </citation>
    <scope>NUCLEOTIDE SEQUENCE [LARGE SCALE GENOMIC DNA]</scope>
    <source>
        <strain evidence="13 24">T3WBe13</strain>
    </source>
</reference>
<reference evidence="3" key="7">
    <citation type="journal article" date="2020" name="Cell Host Microbe">
        <title>Functional and Genomic Variation between Human-Derived Isolates of Lachnospiraceae Reveals Inter- and Intra-Species Diversity.</title>
        <authorList>
            <person name="Sorbara M.T."/>
            <person name="Littmann E.R."/>
            <person name="Fontana E."/>
            <person name="Moody T.U."/>
            <person name="Kohout C.E."/>
            <person name="Gjonbalaj M."/>
            <person name="Eaton V."/>
            <person name="Seok R."/>
            <person name="Leiner I.M."/>
            <person name="Pamer E.G."/>
        </authorList>
    </citation>
    <scope>NUCLEOTIDE SEQUENCE</scope>
    <source>
        <strain evidence="3">MSK.16.45</strain>
    </source>
</reference>
<dbReference type="EMBL" id="QSAZ01000005">
    <property type="protein sequence ID" value="RGW87532.1"/>
    <property type="molecule type" value="Genomic_DNA"/>
</dbReference>
<dbReference type="Proteomes" id="UP000285209">
    <property type="component" value="Unassembled WGS sequence"/>
</dbReference>
<evidence type="ECO:0000313" key="7">
    <source>
        <dbReference type="EMBL" id="RGN26787.1"/>
    </source>
</evidence>
<dbReference type="Proteomes" id="UP000260717">
    <property type="component" value="Unassembled WGS sequence"/>
</dbReference>
<evidence type="ECO:0000313" key="14">
    <source>
        <dbReference type="Proteomes" id="UP000049472"/>
    </source>
</evidence>
<dbReference type="EMBL" id="QSDV01000001">
    <property type="protein sequence ID" value="RGZ20299.1"/>
    <property type="molecule type" value="Genomic_DNA"/>
</dbReference>
<dbReference type="EMBL" id="WKQP01000001">
    <property type="protein sequence ID" value="MSC58640.1"/>
    <property type="molecule type" value="Genomic_DNA"/>
</dbReference>
<dbReference type="EMBL" id="QRXR01000005">
    <property type="protein sequence ID" value="RGU27107.1"/>
    <property type="molecule type" value="Genomic_DNA"/>
</dbReference>
<dbReference type="Proteomes" id="UP000049472">
    <property type="component" value="Unassembled WGS sequence"/>
</dbReference>
<name>A0A0M6WKN7_9FIRM</name>
<evidence type="ECO:0000313" key="23">
    <source>
        <dbReference type="Proteomes" id="UP000285209"/>
    </source>
</evidence>
<reference evidence="3" key="8">
    <citation type="submission" date="2020-02" db="EMBL/GenBank/DDBJ databases">
        <authorList>
            <person name="Littmann E."/>
            <person name="Sorbara M."/>
        </authorList>
    </citation>
    <scope>NUCLEOTIDE SEQUENCE</scope>
    <source>
        <strain evidence="3">MSK.16.45</strain>
    </source>
</reference>
<dbReference type="Proteomes" id="UP000283721">
    <property type="component" value="Unassembled WGS sequence"/>
</dbReference>
<evidence type="ECO:0000313" key="1">
    <source>
        <dbReference type="EMBL" id="CRL37567.1"/>
    </source>
</evidence>
<dbReference type="NCBIfam" id="NF040920">
    <property type="entry name" value="CD1871A_fam"/>
    <property type="match status" value="1"/>
</dbReference>
<dbReference type="Proteomes" id="UP000261052">
    <property type="component" value="Unassembled WGS sequence"/>
</dbReference>
<dbReference type="EMBL" id="QSES01000027">
    <property type="protein sequence ID" value="RGZ89746.1"/>
    <property type="molecule type" value="Genomic_DNA"/>
</dbReference>
<dbReference type="EMBL" id="QSTI01000008">
    <property type="protein sequence ID" value="RGM50491.1"/>
    <property type="molecule type" value="Genomic_DNA"/>
</dbReference>
<evidence type="ECO:0000313" key="22">
    <source>
        <dbReference type="Proteomes" id="UP000283765"/>
    </source>
</evidence>
<evidence type="ECO:0000313" key="17">
    <source>
        <dbReference type="Proteomes" id="UP000260970"/>
    </source>
</evidence>
<reference evidence="2 25" key="4">
    <citation type="journal article" date="2019" name="Nat. Med.">
        <title>A library of human gut bacterial isolates paired with longitudinal multiomics data enables mechanistic microbiome research.</title>
        <authorList>
            <person name="Poyet M."/>
            <person name="Groussin M."/>
            <person name="Gibbons S.M."/>
            <person name="Avila-Pacheco J."/>
            <person name="Jiang X."/>
            <person name="Kearney S.M."/>
            <person name="Perrotta A.R."/>
            <person name="Berdy B."/>
            <person name="Zhao S."/>
            <person name="Lieberman T.D."/>
            <person name="Swanson P.K."/>
            <person name="Smith M."/>
            <person name="Roesemann S."/>
            <person name="Alexander J.E."/>
            <person name="Rich S.A."/>
            <person name="Livny J."/>
            <person name="Vlamakis H."/>
            <person name="Clish C."/>
            <person name="Bullock K."/>
            <person name="Deik A."/>
            <person name="Scott J."/>
            <person name="Pierce K.A."/>
            <person name="Xavier R.J."/>
            <person name="Alm E.J."/>
        </authorList>
    </citation>
    <scope>NUCLEOTIDE SEQUENCE [LARGE SCALE GENOMIC DNA]</scope>
    <source>
        <strain evidence="2 25">BIOML-A11</strain>
    </source>
</reference>
<dbReference type="InterPro" id="IPR047708">
    <property type="entry name" value="CD1871A-like"/>
</dbReference>
<proteinExistence type="predicted"/>
<evidence type="ECO:0000313" key="10">
    <source>
        <dbReference type="EMBL" id="RGZ20299.1"/>
    </source>
</evidence>
<dbReference type="Proteomes" id="UP000283297">
    <property type="component" value="Unassembled WGS sequence"/>
</dbReference>
<dbReference type="Proteomes" id="UP000260758">
    <property type="component" value="Unassembled WGS sequence"/>
</dbReference>
<evidence type="ECO:0000313" key="18">
    <source>
        <dbReference type="Proteomes" id="UP000261052"/>
    </source>
</evidence>
<organism evidence="1 14">
    <name type="scientific">Agathobacter rectalis</name>
    <dbReference type="NCBI Taxonomy" id="39491"/>
    <lineage>
        <taxon>Bacteria</taxon>
        <taxon>Bacillati</taxon>
        <taxon>Bacillota</taxon>
        <taxon>Clostridia</taxon>
        <taxon>Lachnospirales</taxon>
        <taxon>Lachnospiraceae</taxon>
        <taxon>Agathobacter</taxon>
    </lineage>
</organism>
<evidence type="ECO:0000313" key="4">
    <source>
        <dbReference type="EMBL" id="RGK41744.1"/>
    </source>
</evidence>
<dbReference type="AlphaFoldDB" id="A0A0M6WKN7"/>
<reference evidence="14" key="2">
    <citation type="submission" date="2015-05" db="EMBL/GenBank/DDBJ databases">
        <authorList>
            <consortium name="Pathogen Informatics"/>
        </authorList>
    </citation>
    <scope>NUCLEOTIDE SEQUENCE [LARGE SCALE GENOMIC DNA]</scope>
    <source>
        <strain evidence="14">T1-815</strain>
    </source>
</reference>
<evidence type="ECO:0000313" key="8">
    <source>
        <dbReference type="EMBL" id="RGU27107.1"/>
    </source>
</evidence>
<evidence type="ECO:0000313" key="11">
    <source>
        <dbReference type="EMBL" id="RGZ89746.1"/>
    </source>
</evidence>
<dbReference type="EMBL" id="QRON01000001">
    <property type="protein sequence ID" value="RHL31262.1"/>
    <property type="molecule type" value="Genomic_DNA"/>
</dbReference>
<evidence type="ECO:0000313" key="5">
    <source>
        <dbReference type="EMBL" id="RGM50491.1"/>
    </source>
</evidence>
<evidence type="ECO:0000313" key="21">
    <source>
        <dbReference type="Proteomes" id="UP000283721"/>
    </source>
</evidence>
<dbReference type="EMBL" id="VSTF01000001">
    <property type="protein sequence ID" value="TYL61782.1"/>
    <property type="molecule type" value="Genomic_DNA"/>
</dbReference>
<dbReference type="EMBL" id="JAAIMP010000002">
    <property type="protein sequence ID" value="NSC76213.1"/>
    <property type="molecule type" value="Genomic_DNA"/>
</dbReference>
<evidence type="ECO:0000313" key="2">
    <source>
        <dbReference type="EMBL" id="MSC58640.1"/>
    </source>
</evidence>
<gene>
    <name evidence="12" type="ORF">DW028_02270</name>
    <name evidence="11" type="ORF">DW967_12870</name>
    <name evidence="9" type="ORF">DWV45_06395</name>
    <name evidence="8" type="ORF">DWW89_04530</name>
    <name evidence="10" type="ORF">DXA03_02110</name>
    <name evidence="7" type="ORF">DXB72_02340</name>
    <name evidence="6" type="ORF">DXB99_10170</name>
    <name evidence="5" type="ORF">DXC13_06675</name>
    <name evidence="4" type="ORF">DXD13_11640</name>
    <name evidence="13" type="ORF">FYL31_01820</name>
    <name evidence="3" type="ORF">G4312_02680</name>
    <name evidence="2" type="ORF">GKE07_00100</name>
    <name evidence="1" type="ORF">T1815_16141</name>
</gene>
<protein>
    <submittedName>
        <fullName evidence="2">Thioredoxin</fullName>
    </submittedName>
</protein>
<reference evidence="13 24" key="6">
    <citation type="submission" date="2019-09" db="EMBL/GenBank/DDBJ databases">
        <title>Strain-level analysis of Eubacterium rectale using genomes from metagenomes.</title>
        <authorList>
            <person name="Karcher N."/>
            <person name="Segata N."/>
        </authorList>
    </citation>
    <scope>NUCLEOTIDE SEQUENCE [LARGE SCALE GENOMIC DNA]</scope>
    <source>
        <strain evidence="13 24">T3WBe13</strain>
    </source>
</reference>
<evidence type="ECO:0000313" key="24">
    <source>
        <dbReference type="Proteomes" id="UP000324327"/>
    </source>
</evidence>